<dbReference type="SMART" id="SM00254">
    <property type="entry name" value="ShKT"/>
    <property type="match status" value="1"/>
</dbReference>
<comment type="caution">
    <text evidence="1">Lacks conserved residue(s) required for the propagation of feature annotation.</text>
</comment>
<feature type="domain" description="ShKT" evidence="3">
    <location>
        <begin position="315"/>
        <end position="351"/>
    </location>
</feature>
<keyword evidence="5" id="KW-1185">Reference proteome</keyword>
<dbReference type="Proteomes" id="UP000030746">
    <property type="component" value="Unassembled WGS sequence"/>
</dbReference>
<evidence type="ECO:0000313" key="4">
    <source>
        <dbReference type="EMBL" id="ESO88458.1"/>
    </source>
</evidence>
<gene>
    <name evidence="4" type="ORF">LOTGIDRAFT_165586</name>
</gene>
<evidence type="ECO:0000256" key="2">
    <source>
        <dbReference type="SAM" id="MobiDB-lite"/>
    </source>
</evidence>
<dbReference type="HOGENOM" id="CLU_394965_0_0_1"/>
<dbReference type="PANTHER" id="PTHR22255">
    <property type="entry name" value="LP06548P"/>
    <property type="match status" value="1"/>
</dbReference>
<dbReference type="Pfam" id="PF01549">
    <property type="entry name" value="ShK"/>
    <property type="match status" value="1"/>
</dbReference>
<name>V3ZBQ4_LOTGI</name>
<dbReference type="OMA" id="GIEYYEM"/>
<dbReference type="GeneID" id="20240142"/>
<dbReference type="OrthoDB" id="5947018at2759"/>
<dbReference type="PROSITE" id="PS51670">
    <property type="entry name" value="SHKT"/>
    <property type="match status" value="1"/>
</dbReference>
<feature type="compositionally biased region" description="Basic and acidic residues" evidence="2">
    <location>
        <begin position="647"/>
        <end position="666"/>
    </location>
</feature>
<dbReference type="CTD" id="20240142"/>
<dbReference type="EMBL" id="KB202685">
    <property type="protein sequence ID" value="ESO88458.1"/>
    <property type="molecule type" value="Genomic_DNA"/>
</dbReference>
<organism evidence="4 5">
    <name type="scientific">Lottia gigantea</name>
    <name type="common">Giant owl limpet</name>
    <dbReference type="NCBI Taxonomy" id="225164"/>
    <lineage>
        <taxon>Eukaryota</taxon>
        <taxon>Metazoa</taxon>
        <taxon>Spiralia</taxon>
        <taxon>Lophotrochozoa</taxon>
        <taxon>Mollusca</taxon>
        <taxon>Gastropoda</taxon>
        <taxon>Patellogastropoda</taxon>
        <taxon>Lottioidea</taxon>
        <taxon>Lottiidae</taxon>
        <taxon>Lottia</taxon>
    </lineage>
</organism>
<dbReference type="Pfam" id="PF23070">
    <property type="entry name" value="DUF7043"/>
    <property type="match status" value="1"/>
</dbReference>
<dbReference type="InterPro" id="IPR003582">
    <property type="entry name" value="ShKT_dom"/>
</dbReference>
<reference evidence="4 5" key="1">
    <citation type="journal article" date="2013" name="Nature">
        <title>Insights into bilaterian evolution from three spiralian genomes.</title>
        <authorList>
            <person name="Simakov O."/>
            <person name="Marletaz F."/>
            <person name="Cho S.J."/>
            <person name="Edsinger-Gonzales E."/>
            <person name="Havlak P."/>
            <person name="Hellsten U."/>
            <person name="Kuo D.H."/>
            <person name="Larsson T."/>
            <person name="Lv J."/>
            <person name="Arendt D."/>
            <person name="Savage R."/>
            <person name="Osoegawa K."/>
            <person name="de Jong P."/>
            <person name="Grimwood J."/>
            <person name="Chapman J.A."/>
            <person name="Shapiro H."/>
            <person name="Aerts A."/>
            <person name="Otillar R.P."/>
            <person name="Terry A.Y."/>
            <person name="Boore J.L."/>
            <person name="Grigoriev I.V."/>
            <person name="Lindberg D.R."/>
            <person name="Seaver E.C."/>
            <person name="Weisblat D.A."/>
            <person name="Putnam N.H."/>
            <person name="Rokhsar D.S."/>
        </authorList>
    </citation>
    <scope>NUCLEOTIDE SEQUENCE [LARGE SCALE GENOMIC DNA]</scope>
</reference>
<dbReference type="PANTHER" id="PTHR22255:SF9">
    <property type="entry name" value="LP06548P"/>
    <property type="match status" value="1"/>
</dbReference>
<evidence type="ECO:0000259" key="3">
    <source>
        <dbReference type="PROSITE" id="PS51670"/>
    </source>
</evidence>
<feature type="region of interest" description="Disordered" evidence="2">
    <location>
        <begin position="633"/>
        <end position="672"/>
    </location>
</feature>
<sequence>MDWKIFITYVIIAIKGIESSCRFPAFLQTPSHLGETKPWNTETWWINLKHDVRWLQKQDIFIDGNNLWRHREHSMKRCDRVEKRSVYTKTSFGRCSERELVYNRTCLTNEGYNTYKIIQYNLDRTHKFTCMRFIRRSDNLVQVLEGPLSDTNDPDLCDEDGLVLEEWPWVAKWRKQSYKCPISGGFTFRTISRLTNEDHCESEWRRSTLEVECVVGDGLDFMSPVGSDCNPLIRKGHHKRLACWSGWETDRFIYMVAGEFGEQPKYCLRFPKHMKGEFSVLIYFSVICPEEEDGKPPTGIQYYELRMRRKDEDRCEDDDEEQCKMIEAQGICSKEQQEQYTSHCRKTCGLCQHNNAAKQGCYFDAKIHGSWVLYDLNREEDVQIERRHAVFSKFGKFHCREKGTNENQYKTVTTFRNGCVPRYTCFEFSRRNNNLLSYRASRSLRQDKEMEEICAFHDDPFPLLDTYRSYYFKNLILSGIKNLWPSYCGIDSTIPFNGTFNDETCDGTISDWDADTCRTRVSLTLQSTSCPSLLAPLELQCLAFITYQEEDLQEMIITRSMDGRNEFNCWIISSYIIGSRWPWRVLYKMPTTQCTPLSDVESDEMRRPKAALFLEDKEKRKECKPMENPVTLPRDILTRSTNKPHVVRNDQSHSRDNHQRQGQRDEIDLDNPRVVLDEVESASSTLHSTDVFRIVLGVALVTILRCFTR</sequence>
<dbReference type="InterPro" id="IPR055471">
    <property type="entry name" value="DUF7043"/>
</dbReference>
<dbReference type="AlphaFoldDB" id="V3ZBQ4"/>
<proteinExistence type="predicted"/>
<dbReference type="KEGG" id="lgi:LOTGIDRAFT_165586"/>
<evidence type="ECO:0000256" key="1">
    <source>
        <dbReference type="PROSITE-ProRule" id="PRU01005"/>
    </source>
</evidence>
<dbReference type="RefSeq" id="XP_009060866.1">
    <property type="nucleotide sequence ID" value="XM_009062618.1"/>
</dbReference>
<evidence type="ECO:0000313" key="5">
    <source>
        <dbReference type="Proteomes" id="UP000030746"/>
    </source>
</evidence>
<accession>V3ZBQ4</accession>
<protein>
    <recommendedName>
        <fullName evidence="3">ShKT domain-containing protein</fullName>
    </recommendedName>
</protein>